<proteinExistence type="predicted"/>
<feature type="region of interest" description="Disordered" evidence="1">
    <location>
        <begin position="1"/>
        <end position="27"/>
    </location>
</feature>
<organism evidence="2">
    <name type="scientific">Arundo donax</name>
    <name type="common">Giant reed</name>
    <name type="synonym">Donax arundinaceus</name>
    <dbReference type="NCBI Taxonomy" id="35708"/>
    <lineage>
        <taxon>Eukaryota</taxon>
        <taxon>Viridiplantae</taxon>
        <taxon>Streptophyta</taxon>
        <taxon>Embryophyta</taxon>
        <taxon>Tracheophyta</taxon>
        <taxon>Spermatophyta</taxon>
        <taxon>Magnoliopsida</taxon>
        <taxon>Liliopsida</taxon>
        <taxon>Poales</taxon>
        <taxon>Poaceae</taxon>
        <taxon>PACMAD clade</taxon>
        <taxon>Arundinoideae</taxon>
        <taxon>Arundineae</taxon>
        <taxon>Arundo</taxon>
    </lineage>
</organism>
<reference evidence="2" key="1">
    <citation type="submission" date="2014-09" db="EMBL/GenBank/DDBJ databases">
        <authorList>
            <person name="Magalhaes I.L.F."/>
            <person name="Oliveira U."/>
            <person name="Santos F.R."/>
            <person name="Vidigal T.H.D.A."/>
            <person name="Brescovit A.D."/>
            <person name="Santos A.J."/>
        </authorList>
    </citation>
    <scope>NUCLEOTIDE SEQUENCE</scope>
    <source>
        <tissue evidence="2">Shoot tissue taken approximately 20 cm above the soil surface</tissue>
    </source>
</reference>
<protein>
    <submittedName>
        <fullName evidence="2">Uncharacterized protein</fullName>
    </submittedName>
</protein>
<sequence>MIRWDFFGSPSSSGARGRSAAAMAWPV</sequence>
<name>A0A0A9AEE1_ARUDO</name>
<feature type="compositionally biased region" description="Low complexity" evidence="1">
    <location>
        <begin position="8"/>
        <end position="27"/>
    </location>
</feature>
<evidence type="ECO:0000313" key="2">
    <source>
        <dbReference type="EMBL" id="JAD47330.1"/>
    </source>
</evidence>
<evidence type="ECO:0000256" key="1">
    <source>
        <dbReference type="SAM" id="MobiDB-lite"/>
    </source>
</evidence>
<reference evidence="2" key="2">
    <citation type="journal article" date="2015" name="Data Brief">
        <title>Shoot transcriptome of the giant reed, Arundo donax.</title>
        <authorList>
            <person name="Barrero R.A."/>
            <person name="Guerrero F.D."/>
            <person name="Moolhuijzen P."/>
            <person name="Goolsby J.A."/>
            <person name="Tidwell J."/>
            <person name="Bellgard S.E."/>
            <person name="Bellgard M.I."/>
        </authorList>
    </citation>
    <scope>NUCLEOTIDE SEQUENCE</scope>
    <source>
        <tissue evidence="2">Shoot tissue taken approximately 20 cm above the soil surface</tissue>
    </source>
</reference>
<dbReference type="EMBL" id="GBRH01250565">
    <property type="protein sequence ID" value="JAD47330.1"/>
    <property type="molecule type" value="Transcribed_RNA"/>
</dbReference>
<accession>A0A0A9AEE1</accession>
<dbReference type="AlphaFoldDB" id="A0A0A9AEE1"/>